<dbReference type="InterPro" id="IPR036291">
    <property type="entry name" value="NAD(P)-bd_dom_sf"/>
</dbReference>
<protein>
    <submittedName>
        <fullName evidence="3">Dehydrogenase</fullName>
    </submittedName>
</protein>
<dbReference type="InterPro" id="IPR055170">
    <property type="entry name" value="GFO_IDH_MocA-like_dom"/>
</dbReference>
<dbReference type="Gene3D" id="3.40.50.720">
    <property type="entry name" value="NAD(P)-binding Rossmann-like Domain"/>
    <property type="match status" value="1"/>
</dbReference>
<dbReference type="RefSeq" id="WP_310297224.1">
    <property type="nucleotide sequence ID" value="NZ_BAAAPS010000006.1"/>
</dbReference>
<feature type="domain" description="Gfo/Idh/MocA-like oxidoreductase N-terminal" evidence="1">
    <location>
        <begin position="5"/>
        <end position="118"/>
    </location>
</feature>
<evidence type="ECO:0000313" key="3">
    <source>
        <dbReference type="EMBL" id="MDR7360567.1"/>
    </source>
</evidence>
<dbReference type="InterPro" id="IPR051450">
    <property type="entry name" value="Gfo/Idh/MocA_Oxidoreductases"/>
</dbReference>
<dbReference type="PANTHER" id="PTHR43377">
    <property type="entry name" value="BILIVERDIN REDUCTASE A"/>
    <property type="match status" value="1"/>
</dbReference>
<evidence type="ECO:0000259" key="1">
    <source>
        <dbReference type="Pfam" id="PF01408"/>
    </source>
</evidence>
<keyword evidence="4" id="KW-1185">Reference proteome</keyword>
<gene>
    <name evidence="3" type="ORF">J2S63_000120</name>
</gene>
<dbReference type="Pfam" id="PF01408">
    <property type="entry name" value="GFO_IDH_MocA"/>
    <property type="match status" value="1"/>
</dbReference>
<accession>A0ABU2BPL9</accession>
<feature type="domain" description="GFO/IDH/MocA-like oxidoreductase" evidence="2">
    <location>
        <begin position="127"/>
        <end position="236"/>
    </location>
</feature>
<sequence>MAELRAGLIGLGQMGRHHSRVLRQLAGVDLVAIVDPHVPADQRPDDVRFCDSIEEMLEVGVDLCVVATPTQTHLRVGLQLAAAGVHTMVEKPVAADVDAAATLAKAFADRGLVGCVGHIERFNPSLQELRKRLAHGELGELYQVATRRQGPFPARIADVGVILDLATHDIDSTAWVTGRSYTSVAARTAHRSGREHEDLVAAVAGLEGGVVANHIVNWLSPLKERVTVVSGERGSFVADTVSADLTFFANGVQPVAWDTMQSFQGVVQGDMIRYAIAKPEPLVVELQAFRDAVLGERNDVVTMQEASDVVLVATAMKESARIGTTQQL</sequence>
<proteinExistence type="predicted"/>
<dbReference type="InterPro" id="IPR000683">
    <property type="entry name" value="Gfo/Idh/MocA-like_OxRdtase_N"/>
</dbReference>
<reference evidence="3 4" key="1">
    <citation type="submission" date="2023-07" db="EMBL/GenBank/DDBJ databases">
        <title>Sequencing the genomes of 1000 actinobacteria strains.</title>
        <authorList>
            <person name="Klenk H.-P."/>
        </authorList>
    </citation>
    <scope>NUCLEOTIDE SEQUENCE [LARGE SCALE GENOMIC DNA]</scope>
    <source>
        <strain evidence="3 4">DSM 19426</strain>
    </source>
</reference>
<dbReference type="EMBL" id="JAVDYG010000001">
    <property type="protein sequence ID" value="MDR7360567.1"/>
    <property type="molecule type" value="Genomic_DNA"/>
</dbReference>
<dbReference type="SUPFAM" id="SSF55347">
    <property type="entry name" value="Glyceraldehyde-3-phosphate dehydrogenase-like, C-terminal domain"/>
    <property type="match status" value="1"/>
</dbReference>
<dbReference type="Gene3D" id="3.30.360.10">
    <property type="entry name" value="Dihydrodipicolinate Reductase, domain 2"/>
    <property type="match status" value="1"/>
</dbReference>
<organism evidence="3 4">
    <name type="scientific">Nocardioides marmoribigeumensis</name>
    <dbReference type="NCBI Taxonomy" id="433649"/>
    <lineage>
        <taxon>Bacteria</taxon>
        <taxon>Bacillati</taxon>
        <taxon>Actinomycetota</taxon>
        <taxon>Actinomycetes</taxon>
        <taxon>Propionibacteriales</taxon>
        <taxon>Nocardioidaceae</taxon>
        <taxon>Nocardioides</taxon>
    </lineage>
</organism>
<dbReference type="Pfam" id="PF22725">
    <property type="entry name" value="GFO_IDH_MocA_C3"/>
    <property type="match status" value="1"/>
</dbReference>
<dbReference type="PANTHER" id="PTHR43377:SF1">
    <property type="entry name" value="BILIVERDIN REDUCTASE A"/>
    <property type="match status" value="1"/>
</dbReference>
<evidence type="ECO:0000259" key="2">
    <source>
        <dbReference type="Pfam" id="PF22725"/>
    </source>
</evidence>
<dbReference type="Proteomes" id="UP001183648">
    <property type="component" value="Unassembled WGS sequence"/>
</dbReference>
<name>A0ABU2BPL9_9ACTN</name>
<dbReference type="SUPFAM" id="SSF51735">
    <property type="entry name" value="NAD(P)-binding Rossmann-fold domains"/>
    <property type="match status" value="1"/>
</dbReference>
<comment type="caution">
    <text evidence="3">The sequence shown here is derived from an EMBL/GenBank/DDBJ whole genome shotgun (WGS) entry which is preliminary data.</text>
</comment>
<evidence type="ECO:0000313" key="4">
    <source>
        <dbReference type="Proteomes" id="UP001183648"/>
    </source>
</evidence>